<sequence>MLYVGLSGGIGSGKSTVSARFAELGAVVIDADQLAREVVDRGSDGLAEIATRFGQEVLLPDGSLNRPALGAIVFADERARRDLEAITHPRVRDLTERRRESAPRDAIVVHDVPLLVEAGLAPDHHLSLIVDTTAERRAGRLIRDRGMTQQEASNRIAAQATDEQRYAVADALLDNNGTREEVLQQVETLWRERLSPYNDNLLADRGVRRPLPTRLAEPNPAWPLVAERATARLSRHLDTAGLGERVAGIEHIGSTSVPGLVAKDVIDLQVRVDDLELAPTTGFRDALRAAGFVEGRRNRDTVHAWAPDPLQWEKYYFNGADPEVVHHLHVRQTDGPGADTALLFRDWLRANPVERDAYAAEKRRLAGLHPGGTEATRGDYPQAKEPWIAAALLRARSWRETTGGQVTK</sequence>
<comment type="function">
    <text evidence="6">Catalyzes the phosphorylation of the 3'-hydroxyl group of dephosphocoenzyme A to form coenzyme A.</text>
</comment>
<keyword evidence="5 6" id="KW-0067">ATP-binding</keyword>
<dbReference type="GO" id="GO:0004140">
    <property type="term" value="F:dephospho-CoA kinase activity"/>
    <property type="evidence" value="ECO:0007669"/>
    <property type="project" value="UniProtKB-UniRule"/>
</dbReference>
<feature type="binding site" evidence="6">
    <location>
        <begin position="11"/>
        <end position="16"/>
    </location>
    <ligand>
        <name>ATP</name>
        <dbReference type="ChEBI" id="CHEBI:30616"/>
    </ligand>
</feature>
<dbReference type="PROSITE" id="PS51219">
    <property type="entry name" value="DPCK"/>
    <property type="match status" value="1"/>
</dbReference>
<dbReference type="AlphaFoldDB" id="A0A916T7V1"/>
<comment type="subcellular location">
    <subcellularLocation>
        <location evidence="6">Cytoplasm</location>
    </subcellularLocation>
</comment>
<dbReference type="NCBIfam" id="NF002879">
    <property type="entry name" value="PRK03333.1"/>
    <property type="match status" value="1"/>
</dbReference>
<dbReference type="HAMAP" id="MF_00376">
    <property type="entry name" value="Dephospho_CoA_kinase"/>
    <property type="match status" value="1"/>
</dbReference>
<dbReference type="Pfam" id="PF01121">
    <property type="entry name" value="CoaE"/>
    <property type="match status" value="1"/>
</dbReference>
<dbReference type="SUPFAM" id="SSF81301">
    <property type="entry name" value="Nucleotidyltransferase"/>
    <property type="match status" value="1"/>
</dbReference>
<dbReference type="Pfam" id="PF04229">
    <property type="entry name" value="GrpB"/>
    <property type="match status" value="1"/>
</dbReference>
<dbReference type="InterPro" id="IPR007344">
    <property type="entry name" value="GrpB/CoaE"/>
</dbReference>
<dbReference type="GO" id="GO:0005737">
    <property type="term" value="C:cytoplasm"/>
    <property type="evidence" value="ECO:0007669"/>
    <property type="project" value="UniProtKB-SubCell"/>
</dbReference>
<gene>
    <name evidence="6 8" type="primary">coaE</name>
    <name evidence="8" type="ORF">GCM10011492_25440</name>
</gene>
<dbReference type="Gene3D" id="3.30.460.10">
    <property type="entry name" value="Beta Polymerase, domain 2"/>
    <property type="match status" value="1"/>
</dbReference>
<dbReference type="EC" id="2.7.1.24" evidence="6 7"/>
<dbReference type="GO" id="GO:0005524">
    <property type="term" value="F:ATP binding"/>
    <property type="evidence" value="ECO:0007669"/>
    <property type="project" value="UniProtKB-UniRule"/>
</dbReference>
<evidence type="ECO:0000256" key="1">
    <source>
        <dbReference type="ARBA" id="ARBA00008826"/>
    </source>
</evidence>
<keyword evidence="6" id="KW-0173">Coenzyme A biosynthesis</keyword>
<comment type="similarity">
    <text evidence="1">In the N-terminal section; belongs to the CoaE family.</text>
</comment>
<evidence type="ECO:0000256" key="7">
    <source>
        <dbReference type="NCBIfam" id="TIGR00152"/>
    </source>
</evidence>
<protein>
    <recommendedName>
        <fullName evidence="6 7">Dephospho-CoA kinase</fullName>
        <ecNumber evidence="6 7">2.7.1.24</ecNumber>
    </recommendedName>
    <alternativeName>
        <fullName evidence="6">Dephosphocoenzyme A kinase</fullName>
    </alternativeName>
</protein>
<comment type="catalytic activity">
    <reaction evidence="6">
        <text>3'-dephospho-CoA + ATP = ADP + CoA + H(+)</text>
        <dbReference type="Rhea" id="RHEA:18245"/>
        <dbReference type="ChEBI" id="CHEBI:15378"/>
        <dbReference type="ChEBI" id="CHEBI:30616"/>
        <dbReference type="ChEBI" id="CHEBI:57287"/>
        <dbReference type="ChEBI" id="CHEBI:57328"/>
        <dbReference type="ChEBI" id="CHEBI:456216"/>
        <dbReference type="EC" id="2.7.1.24"/>
    </reaction>
</comment>
<keyword evidence="6 8" id="KW-0418">Kinase</keyword>
<evidence type="ECO:0000313" key="8">
    <source>
        <dbReference type="EMBL" id="GGB33736.1"/>
    </source>
</evidence>
<name>A0A916T7V1_9MICO</name>
<evidence type="ECO:0000256" key="3">
    <source>
        <dbReference type="ARBA" id="ARBA00022490"/>
    </source>
</evidence>
<dbReference type="SUPFAM" id="SSF52540">
    <property type="entry name" value="P-loop containing nucleoside triphosphate hydrolases"/>
    <property type="match status" value="1"/>
</dbReference>
<comment type="similarity">
    <text evidence="2">In the C-terminal section; belongs to the UPF0157 (GrpB) family.</text>
</comment>
<reference evidence="8" key="2">
    <citation type="submission" date="2020-09" db="EMBL/GenBank/DDBJ databases">
        <authorList>
            <person name="Sun Q."/>
            <person name="Zhou Y."/>
        </authorList>
    </citation>
    <scope>NUCLEOTIDE SEQUENCE</scope>
    <source>
        <strain evidence="8">CGMCC 1.15085</strain>
    </source>
</reference>
<dbReference type="RefSeq" id="WP_188837418.1">
    <property type="nucleotide sequence ID" value="NZ_BMHI01000004.1"/>
</dbReference>
<dbReference type="GO" id="GO:0015937">
    <property type="term" value="P:coenzyme A biosynthetic process"/>
    <property type="evidence" value="ECO:0007669"/>
    <property type="project" value="UniProtKB-UniRule"/>
</dbReference>
<keyword evidence="6" id="KW-0808">Transferase</keyword>
<evidence type="ECO:0000313" key="9">
    <source>
        <dbReference type="Proteomes" id="UP000636793"/>
    </source>
</evidence>
<evidence type="ECO:0000256" key="4">
    <source>
        <dbReference type="ARBA" id="ARBA00022741"/>
    </source>
</evidence>
<comment type="caution">
    <text evidence="8">The sequence shown here is derived from an EMBL/GenBank/DDBJ whole genome shotgun (WGS) entry which is preliminary data.</text>
</comment>
<dbReference type="NCBIfam" id="TIGR00152">
    <property type="entry name" value="dephospho-CoA kinase"/>
    <property type="match status" value="1"/>
</dbReference>
<keyword evidence="9" id="KW-1185">Reference proteome</keyword>
<evidence type="ECO:0000256" key="6">
    <source>
        <dbReference type="HAMAP-Rule" id="MF_00376"/>
    </source>
</evidence>
<dbReference type="InterPro" id="IPR043519">
    <property type="entry name" value="NT_sf"/>
</dbReference>
<dbReference type="InterPro" id="IPR001977">
    <property type="entry name" value="Depp_CoAkinase"/>
</dbReference>
<comment type="pathway">
    <text evidence="6">Cofactor biosynthesis; coenzyme A biosynthesis; CoA from (R)-pantothenate: step 5/5.</text>
</comment>
<proteinExistence type="inferred from homology"/>
<reference evidence="8" key="1">
    <citation type="journal article" date="2014" name="Int. J. Syst. Evol. Microbiol.">
        <title>Complete genome sequence of Corynebacterium casei LMG S-19264T (=DSM 44701T), isolated from a smear-ripened cheese.</title>
        <authorList>
            <consortium name="US DOE Joint Genome Institute (JGI-PGF)"/>
            <person name="Walter F."/>
            <person name="Albersmeier A."/>
            <person name="Kalinowski J."/>
            <person name="Ruckert C."/>
        </authorList>
    </citation>
    <scope>NUCLEOTIDE SEQUENCE</scope>
    <source>
        <strain evidence="8">CGMCC 1.15085</strain>
    </source>
</reference>
<dbReference type="PANTHER" id="PTHR10695">
    <property type="entry name" value="DEPHOSPHO-COA KINASE-RELATED"/>
    <property type="match status" value="1"/>
</dbReference>
<comment type="similarity">
    <text evidence="6">Belongs to the CoaE family.</text>
</comment>
<dbReference type="InterPro" id="IPR027417">
    <property type="entry name" value="P-loop_NTPase"/>
</dbReference>
<keyword evidence="4 6" id="KW-0547">Nucleotide-binding</keyword>
<dbReference type="PANTHER" id="PTHR10695:SF46">
    <property type="entry name" value="BIFUNCTIONAL COENZYME A SYNTHASE-RELATED"/>
    <property type="match status" value="1"/>
</dbReference>
<dbReference type="Gene3D" id="3.40.50.300">
    <property type="entry name" value="P-loop containing nucleotide triphosphate hydrolases"/>
    <property type="match status" value="1"/>
</dbReference>
<accession>A0A916T7V1</accession>
<dbReference type="CDD" id="cd02022">
    <property type="entry name" value="DPCK"/>
    <property type="match status" value="1"/>
</dbReference>
<dbReference type="EMBL" id="BMHI01000004">
    <property type="protein sequence ID" value="GGB33736.1"/>
    <property type="molecule type" value="Genomic_DNA"/>
</dbReference>
<evidence type="ECO:0000256" key="5">
    <source>
        <dbReference type="ARBA" id="ARBA00022840"/>
    </source>
</evidence>
<organism evidence="8 9">
    <name type="scientific">Flexivirga endophytica</name>
    <dbReference type="NCBI Taxonomy" id="1849103"/>
    <lineage>
        <taxon>Bacteria</taxon>
        <taxon>Bacillati</taxon>
        <taxon>Actinomycetota</taxon>
        <taxon>Actinomycetes</taxon>
        <taxon>Micrococcales</taxon>
        <taxon>Dermacoccaceae</taxon>
        <taxon>Flexivirga</taxon>
    </lineage>
</organism>
<dbReference type="Proteomes" id="UP000636793">
    <property type="component" value="Unassembled WGS sequence"/>
</dbReference>
<keyword evidence="3 6" id="KW-0963">Cytoplasm</keyword>
<evidence type="ECO:0000256" key="2">
    <source>
        <dbReference type="ARBA" id="ARBA00011058"/>
    </source>
</evidence>